<keyword evidence="3" id="KW-1185">Reference proteome</keyword>
<reference evidence="2" key="4">
    <citation type="submission" date="2025-08" db="UniProtKB">
        <authorList>
            <consortium name="Ensembl"/>
        </authorList>
    </citation>
    <scope>IDENTIFICATION</scope>
</reference>
<dbReference type="Ensembl" id="ENSEEET00000018393.2">
    <property type="protein sequence ID" value="ENSEEEP00000018192.2"/>
    <property type="gene ID" value="ENSEEEG00000008943.2"/>
</dbReference>
<dbReference type="GeneTree" id="ENSGT01030000234812"/>
<reference evidence="3" key="1">
    <citation type="journal article" date="2014" name="Science">
        <title>Nonhuman genetics. Genomic basis for the convergent evolution of electric organs.</title>
        <authorList>
            <person name="Gallant J.R."/>
            <person name="Traeger L.L."/>
            <person name="Volkening J.D."/>
            <person name="Moffett H."/>
            <person name="Chen P.H."/>
            <person name="Novina C.D."/>
            <person name="Phillips G.N.Jr."/>
            <person name="Anand R."/>
            <person name="Wells G.B."/>
            <person name="Pinch M."/>
            <person name="Guth R."/>
            <person name="Unguez G.A."/>
            <person name="Albert J.S."/>
            <person name="Zakon H.H."/>
            <person name="Samanta M.P."/>
            <person name="Sussman M.R."/>
        </authorList>
    </citation>
    <scope>NUCLEOTIDE SEQUENCE [LARGE SCALE GENOMIC DNA]</scope>
</reference>
<reference evidence="3" key="2">
    <citation type="journal article" date="2017" name="Sci. Adv.">
        <title>A tail of two voltages: Proteomic comparison of the three electric organs of the electric eel.</title>
        <authorList>
            <person name="Traeger L.L."/>
            <person name="Sabat G."/>
            <person name="Barrett-Wilt G.A."/>
            <person name="Wells G.B."/>
            <person name="Sussman M.R."/>
        </authorList>
    </citation>
    <scope>NUCLEOTIDE SEQUENCE [LARGE SCALE GENOMIC DNA]</scope>
</reference>
<keyword evidence="1" id="KW-0472">Membrane</keyword>
<keyword evidence="1" id="KW-0812">Transmembrane</keyword>
<protein>
    <recommendedName>
        <fullName evidence="4">ZP domain-containing protein</fullName>
    </recommendedName>
</protein>
<keyword evidence="1" id="KW-1133">Transmembrane helix</keyword>
<organism evidence="2 3">
    <name type="scientific">Electrophorus electricus</name>
    <name type="common">Electric eel</name>
    <name type="synonym">Gymnotus electricus</name>
    <dbReference type="NCBI Taxonomy" id="8005"/>
    <lineage>
        <taxon>Eukaryota</taxon>
        <taxon>Metazoa</taxon>
        <taxon>Chordata</taxon>
        <taxon>Craniata</taxon>
        <taxon>Vertebrata</taxon>
        <taxon>Euteleostomi</taxon>
        <taxon>Actinopterygii</taxon>
        <taxon>Neopterygii</taxon>
        <taxon>Teleostei</taxon>
        <taxon>Ostariophysi</taxon>
        <taxon>Gymnotiformes</taxon>
        <taxon>Gymnotoidei</taxon>
        <taxon>Gymnotidae</taxon>
        <taxon>Electrophorus</taxon>
    </lineage>
</organism>
<evidence type="ECO:0000256" key="1">
    <source>
        <dbReference type="SAM" id="Phobius"/>
    </source>
</evidence>
<reference evidence="2" key="5">
    <citation type="submission" date="2025-09" db="UniProtKB">
        <authorList>
            <consortium name="Ensembl"/>
        </authorList>
    </citation>
    <scope>IDENTIFICATION</scope>
</reference>
<reference evidence="2" key="3">
    <citation type="submission" date="2020-05" db="EMBL/GenBank/DDBJ databases">
        <title>Electrophorus electricus (electric eel) genome, fEleEle1, primary haplotype.</title>
        <authorList>
            <person name="Myers G."/>
            <person name="Meyer A."/>
            <person name="Fedrigo O."/>
            <person name="Formenti G."/>
            <person name="Rhie A."/>
            <person name="Tracey A."/>
            <person name="Sims Y."/>
            <person name="Jarvis E.D."/>
        </authorList>
    </citation>
    <scope>NUCLEOTIDE SEQUENCE [LARGE SCALE GENOMIC DNA]</scope>
</reference>
<proteinExistence type="predicted"/>
<feature type="transmembrane region" description="Helical" evidence="1">
    <location>
        <begin position="93"/>
        <end position="115"/>
    </location>
</feature>
<name>A0A4W4F228_ELEEL</name>
<dbReference type="AlphaFoldDB" id="A0A4W4F228"/>
<evidence type="ECO:0008006" key="4">
    <source>
        <dbReference type="Google" id="ProtNLM"/>
    </source>
</evidence>
<dbReference type="STRING" id="8005.ENSEEEP00000018192"/>
<evidence type="ECO:0000313" key="3">
    <source>
        <dbReference type="Proteomes" id="UP000314983"/>
    </source>
</evidence>
<sequence length="446" mass="48668">WTITNGQCCHIMAVPSWKSSLAFCLEVGSKAHDPFKISDTISQFGKLAVGKGSRITLRRTEVNNGTEDGVTANLEGHQSDESGSAGKYLFNQVVTASVLLHILSSKLLFILLAWYKVAQTKLQLLNPSVLCGDDAMTLHVHGNRLPNFMVDRGGSGLVPLSRMPANCGFSVKRARRDVFIIAQYKGCHITQHGDSYVLPLRLWGAPVHMSCPMAPHVLPTVTCLSFGMVTKISGISTEALKLKVNGIWEPIMSASSACGFTTEAVTDGVAIVAPYRGSCWQDGEKLLYLLGEDEELTLSCHDQDPNGYDPNVAPTTGSIATIPDAPDLVFDNVVTKSPPTKSLLASTPSTYAAAVVPANEHPPVYPFPPMYYPFGHVYSHHTKSEFVSNVMAGPSSISNLRWNSCTGCSTPFVSVYLACSVIKLLKRTWSRVFHWCITWVFFWSCF</sequence>
<dbReference type="Proteomes" id="UP000314983">
    <property type="component" value="Chromosome 3"/>
</dbReference>
<dbReference type="OMA" id="CCHIMAV"/>
<accession>A0A4W4F228</accession>
<evidence type="ECO:0000313" key="2">
    <source>
        <dbReference type="Ensembl" id="ENSEEEP00000018192.2"/>
    </source>
</evidence>